<feature type="non-terminal residue" evidence="5">
    <location>
        <position position="1"/>
    </location>
</feature>
<gene>
    <name evidence="5" type="ORF">S06H3_19529</name>
</gene>
<dbReference type="Pfam" id="PF02780">
    <property type="entry name" value="Transketolase_C"/>
    <property type="match status" value="1"/>
</dbReference>
<keyword evidence="3" id="KW-0786">Thiamine pyrophosphate</keyword>
<evidence type="ECO:0000256" key="1">
    <source>
        <dbReference type="ARBA" id="ARBA00001964"/>
    </source>
</evidence>
<dbReference type="PANTHER" id="PTHR43257:SF2">
    <property type="entry name" value="PYRUVATE DEHYDROGENASE E1 COMPONENT SUBUNIT BETA"/>
    <property type="match status" value="1"/>
</dbReference>
<dbReference type="InterPro" id="IPR009014">
    <property type="entry name" value="Transketo_C/PFOR_II"/>
</dbReference>
<protein>
    <recommendedName>
        <fullName evidence="4">Transketolase C-terminal domain-containing protein</fullName>
    </recommendedName>
</protein>
<dbReference type="PANTHER" id="PTHR43257">
    <property type="entry name" value="PYRUVATE DEHYDROGENASE E1 COMPONENT BETA SUBUNIT"/>
    <property type="match status" value="1"/>
</dbReference>
<dbReference type="SUPFAM" id="SSF52922">
    <property type="entry name" value="TK C-terminal domain-like"/>
    <property type="match status" value="1"/>
</dbReference>
<keyword evidence="2" id="KW-0560">Oxidoreductase</keyword>
<accession>X1MK51</accession>
<organism evidence="5">
    <name type="scientific">marine sediment metagenome</name>
    <dbReference type="NCBI Taxonomy" id="412755"/>
    <lineage>
        <taxon>unclassified sequences</taxon>
        <taxon>metagenomes</taxon>
        <taxon>ecological metagenomes</taxon>
    </lineage>
</organism>
<feature type="domain" description="Transketolase C-terminal" evidence="4">
    <location>
        <begin position="1"/>
        <end position="96"/>
    </location>
</feature>
<evidence type="ECO:0000259" key="4">
    <source>
        <dbReference type="Pfam" id="PF02780"/>
    </source>
</evidence>
<dbReference type="EMBL" id="BARV01010006">
    <property type="protein sequence ID" value="GAI06764.1"/>
    <property type="molecule type" value="Genomic_DNA"/>
</dbReference>
<proteinExistence type="predicted"/>
<sequence length="105" mass="11722">AKEMQKEEIDIEIIDPMSYAPLDRQTIINSVKKTGHAVILQEAHKSCGVASEIGMILMEECFDYLDAPVKRVTAMDLPIAFDAAEEKRCIPGKDDIRKAIEETLS</sequence>
<evidence type="ECO:0000256" key="3">
    <source>
        <dbReference type="ARBA" id="ARBA00023052"/>
    </source>
</evidence>
<evidence type="ECO:0000256" key="2">
    <source>
        <dbReference type="ARBA" id="ARBA00023002"/>
    </source>
</evidence>
<evidence type="ECO:0000313" key="5">
    <source>
        <dbReference type="EMBL" id="GAI06764.1"/>
    </source>
</evidence>
<name>X1MK51_9ZZZZ</name>
<reference evidence="5" key="1">
    <citation type="journal article" date="2014" name="Front. Microbiol.">
        <title>High frequency of phylogenetically diverse reductive dehalogenase-homologous genes in deep subseafloor sedimentary metagenomes.</title>
        <authorList>
            <person name="Kawai M."/>
            <person name="Futagami T."/>
            <person name="Toyoda A."/>
            <person name="Takaki Y."/>
            <person name="Nishi S."/>
            <person name="Hori S."/>
            <person name="Arai W."/>
            <person name="Tsubouchi T."/>
            <person name="Morono Y."/>
            <person name="Uchiyama I."/>
            <person name="Ito T."/>
            <person name="Fujiyama A."/>
            <person name="Inagaki F."/>
            <person name="Takami H."/>
        </authorList>
    </citation>
    <scope>NUCLEOTIDE SEQUENCE</scope>
    <source>
        <strain evidence="5">Expedition CK06-06</strain>
    </source>
</reference>
<comment type="caution">
    <text evidence="5">The sequence shown here is derived from an EMBL/GenBank/DDBJ whole genome shotgun (WGS) entry which is preliminary data.</text>
</comment>
<dbReference type="AlphaFoldDB" id="X1MK51"/>
<dbReference type="GO" id="GO:0016491">
    <property type="term" value="F:oxidoreductase activity"/>
    <property type="evidence" value="ECO:0007669"/>
    <property type="project" value="UniProtKB-KW"/>
</dbReference>
<dbReference type="InterPro" id="IPR033248">
    <property type="entry name" value="Transketolase_C"/>
</dbReference>
<comment type="cofactor">
    <cofactor evidence="1">
        <name>thiamine diphosphate</name>
        <dbReference type="ChEBI" id="CHEBI:58937"/>
    </cofactor>
</comment>
<dbReference type="Gene3D" id="3.40.50.920">
    <property type="match status" value="1"/>
</dbReference>